<dbReference type="AlphaFoldDB" id="A0A345YCE4"/>
<evidence type="ECO:0000313" key="3">
    <source>
        <dbReference type="Proteomes" id="UP000254508"/>
    </source>
</evidence>
<accession>A0A345YCE4</accession>
<evidence type="ECO:0000313" key="2">
    <source>
        <dbReference type="EMBL" id="AXK41596.1"/>
    </source>
</evidence>
<feature type="domain" description="NAD(P)-binding" evidence="1">
    <location>
        <begin position="11"/>
        <end position="200"/>
    </location>
</feature>
<dbReference type="GO" id="GO:0004074">
    <property type="term" value="F:biliverdin reductase [NAD(P)H] activity"/>
    <property type="evidence" value="ECO:0007669"/>
    <property type="project" value="TreeGrafter"/>
</dbReference>
<dbReference type="Proteomes" id="UP000254508">
    <property type="component" value="Chromosome"/>
</dbReference>
<dbReference type="KEGG" id="err:DVR09_03965"/>
<reference evidence="3" key="1">
    <citation type="submission" date="2018-07" db="EMBL/GenBank/DDBJ databases">
        <title>Genome sequence of Erythrobacter strain YH-07, an antagonistic bacterium isolated from Yellow Sea.</title>
        <authorList>
            <person name="Tang T."/>
            <person name="Liu Q."/>
            <person name="Sun X."/>
        </authorList>
    </citation>
    <scope>NUCLEOTIDE SEQUENCE [LARGE SCALE GENOMIC DNA]</scope>
    <source>
        <strain evidence="3">YH-07</strain>
    </source>
</reference>
<dbReference type="InterPro" id="IPR051606">
    <property type="entry name" value="Polyketide_Oxido-like"/>
</dbReference>
<name>A0A345YCE4_9SPHN</name>
<evidence type="ECO:0000259" key="1">
    <source>
        <dbReference type="Pfam" id="PF13460"/>
    </source>
</evidence>
<dbReference type="PANTHER" id="PTHR43355:SF2">
    <property type="entry name" value="FLAVIN REDUCTASE (NADPH)"/>
    <property type="match status" value="1"/>
</dbReference>
<dbReference type="Pfam" id="PF13460">
    <property type="entry name" value="NAD_binding_10"/>
    <property type="match status" value="1"/>
</dbReference>
<protein>
    <recommendedName>
        <fullName evidence="1">NAD(P)-binding domain-containing protein</fullName>
    </recommendedName>
</protein>
<dbReference type="Gene3D" id="3.40.50.720">
    <property type="entry name" value="NAD(P)-binding Rossmann-like Domain"/>
    <property type="match status" value="1"/>
</dbReference>
<keyword evidence="3" id="KW-1185">Reference proteome</keyword>
<dbReference type="GO" id="GO:0042602">
    <property type="term" value="F:riboflavin reductase (NADPH) activity"/>
    <property type="evidence" value="ECO:0007669"/>
    <property type="project" value="TreeGrafter"/>
</dbReference>
<organism evidence="2 3">
    <name type="scientific">Erythrobacter aureus</name>
    <dbReference type="NCBI Taxonomy" id="2182384"/>
    <lineage>
        <taxon>Bacteria</taxon>
        <taxon>Pseudomonadati</taxon>
        <taxon>Pseudomonadota</taxon>
        <taxon>Alphaproteobacteria</taxon>
        <taxon>Sphingomonadales</taxon>
        <taxon>Erythrobacteraceae</taxon>
        <taxon>Erythrobacter/Porphyrobacter group</taxon>
        <taxon>Erythrobacter</taxon>
    </lineage>
</organism>
<gene>
    <name evidence="2" type="ORF">DVR09_03965</name>
</gene>
<dbReference type="SUPFAM" id="SSF51735">
    <property type="entry name" value="NAD(P)-binding Rossmann-fold domains"/>
    <property type="match status" value="1"/>
</dbReference>
<dbReference type="EMBL" id="CP031357">
    <property type="protein sequence ID" value="AXK41596.1"/>
    <property type="molecule type" value="Genomic_DNA"/>
</dbReference>
<dbReference type="InterPro" id="IPR036291">
    <property type="entry name" value="NAD(P)-bd_dom_sf"/>
</dbReference>
<dbReference type="PANTHER" id="PTHR43355">
    <property type="entry name" value="FLAVIN REDUCTASE (NADPH)"/>
    <property type="match status" value="1"/>
</dbReference>
<dbReference type="InterPro" id="IPR016040">
    <property type="entry name" value="NAD(P)-bd_dom"/>
</dbReference>
<dbReference type="OrthoDB" id="7419852at2"/>
<sequence>MSDTSPIAVFGAGGKTGSEILRQAIRRDVAVRAFEHSLPPPSDRIEGVEYIECDVLNGGFADNLEGCRAIISALGVALSPSTAIHPPPLYTEGTRKLILAMRETSIRRIVVTSAAFVEPQPSIPAWFELMARPALHNILQEMRAMEKTLERETDLDWTAARPGWLLDAPFTGEAIISDERLAEGCLRCRHADLAASLLEFVCENTWVQAKPAIGRPEENRFEDMTALKTELGIA</sequence>
<dbReference type="RefSeq" id="WP_115415783.1">
    <property type="nucleotide sequence ID" value="NZ_CP031357.1"/>
</dbReference>
<proteinExistence type="predicted"/>